<reference evidence="1" key="1">
    <citation type="submission" date="2020-08" db="EMBL/GenBank/DDBJ databases">
        <title>Spodoptera exigua strain:BAW_Kor-Di-RS1 Genome sequencing and assembly.</title>
        <authorList>
            <person name="Kim J."/>
            <person name="Nam H.Y."/>
            <person name="Kwon M."/>
            <person name="Choi J.H."/>
            <person name="Cho S.R."/>
            <person name="Kim G.-H."/>
        </authorList>
    </citation>
    <scope>NUCLEOTIDE SEQUENCE</scope>
    <source>
        <strain evidence="1">BAW_Kor-Di-RS1</strain>
        <tissue evidence="1">Whole-body</tissue>
    </source>
</reference>
<evidence type="ECO:0000313" key="1">
    <source>
        <dbReference type="EMBL" id="KAF9420732.1"/>
    </source>
</evidence>
<organism evidence="1 2">
    <name type="scientific">Spodoptera exigua</name>
    <name type="common">Beet armyworm</name>
    <name type="synonym">Noctua fulgens</name>
    <dbReference type="NCBI Taxonomy" id="7107"/>
    <lineage>
        <taxon>Eukaryota</taxon>
        <taxon>Metazoa</taxon>
        <taxon>Ecdysozoa</taxon>
        <taxon>Arthropoda</taxon>
        <taxon>Hexapoda</taxon>
        <taxon>Insecta</taxon>
        <taxon>Pterygota</taxon>
        <taxon>Neoptera</taxon>
        <taxon>Endopterygota</taxon>
        <taxon>Lepidoptera</taxon>
        <taxon>Glossata</taxon>
        <taxon>Ditrysia</taxon>
        <taxon>Noctuoidea</taxon>
        <taxon>Noctuidae</taxon>
        <taxon>Amphipyrinae</taxon>
        <taxon>Spodoptera</taxon>
    </lineage>
</organism>
<gene>
    <name evidence="1" type="ORF">HW555_003080</name>
</gene>
<accession>A0A835L8S4</accession>
<proteinExistence type="predicted"/>
<dbReference type="Proteomes" id="UP000648187">
    <property type="component" value="Unassembled WGS sequence"/>
</dbReference>
<name>A0A835L8S4_SPOEX</name>
<sequence>MGCTLATKTNISILQEYCIIKKIKFFYSKYSMLDFQTEVDTSPSYKFHTLLWCRTDRLLCKTIFPTFSSFYLNFTTSNAGITAFERFRKRYTTTAARTGVVSCERVRMFHGKDKDK</sequence>
<dbReference type="EMBL" id="JACKWZ010000029">
    <property type="protein sequence ID" value="KAF9420732.1"/>
    <property type="molecule type" value="Genomic_DNA"/>
</dbReference>
<dbReference type="AlphaFoldDB" id="A0A835L8S4"/>
<comment type="caution">
    <text evidence="1">The sequence shown here is derived from an EMBL/GenBank/DDBJ whole genome shotgun (WGS) entry which is preliminary data.</text>
</comment>
<protein>
    <submittedName>
        <fullName evidence="1">Uncharacterized protein</fullName>
    </submittedName>
</protein>
<keyword evidence="2" id="KW-1185">Reference proteome</keyword>
<evidence type="ECO:0000313" key="2">
    <source>
        <dbReference type="Proteomes" id="UP000648187"/>
    </source>
</evidence>